<dbReference type="Proteomes" id="UP000541444">
    <property type="component" value="Unassembled WGS sequence"/>
</dbReference>
<dbReference type="OrthoDB" id="1305902at2759"/>
<reference evidence="2 3" key="1">
    <citation type="journal article" date="2020" name="IScience">
        <title>Genome Sequencing of the Endangered Kingdonia uniflora (Circaeasteraceae, Ranunculales) Reveals Potential Mechanisms of Evolutionary Specialization.</title>
        <authorList>
            <person name="Sun Y."/>
            <person name="Deng T."/>
            <person name="Zhang A."/>
            <person name="Moore M.J."/>
            <person name="Landis J.B."/>
            <person name="Lin N."/>
            <person name="Zhang H."/>
            <person name="Zhang X."/>
            <person name="Huang J."/>
            <person name="Zhang X."/>
            <person name="Sun H."/>
            <person name="Wang H."/>
        </authorList>
    </citation>
    <scope>NUCLEOTIDE SEQUENCE [LARGE SCALE GENOMIC DNA]</scope>
    <source>
        <strain evidence="2">TB1705</strain>
        <tissue evidence="2">Leaf</tissue>
    </source>
</reference>
<organism evidence="2 3">
    <name type="scientific">Kingdonia uniflora</name>
    <dbReference type="NCBI Taxonomy" id="39325"/>
    <lineage>
        <taxon>Eukaryota</taxon>
        <taxon>Viridiplantae</taxon>
        <taxon>Streptophyta</taxon>
        <taxon>Embryophyta</taxon>
        <taxon>Tracheophyta</taxon>
        <taxon>Spermatophyta</taxon>
        <taxon>Magnoliopsida</taxon>
        <taxon>Ranunculales</taxon>
        <taxon>Circaeasteraceae</taxon>
        <taxon>Kingdonia</taxon>
    </lineage>
</organism>
<dbReference type="InterPro" id="IPR005162">
    <property type="entry name" value="Retrotrans_gag_dom"/>
</dbReference>
<sequence>MGKTLALRNTIVEFAQNRSEMFYEACERYKDLLSQCPHHGFGKQHLVKIFYRGMTSENRYRLESMHSGKFQDLEPDRAYEELETLAENSHQWDSDPYRNVCIDKKDGLHEGTSCKPGSQSYSAQPCHQNEGAITGFSQPLMYWFYEYCGVGHPIAKEEVKFSAYPCLRAWERENRKKTNDQASNLFMLGRCHIDHCTIVTITWEPWLEFAVSKIEDVLNAKLLSCKRMPL</sequence>
<evidence type="ECO:0000259" key="1">
    <source>
        <dbReference type="Pfam" id="PF03732"/>
    </source>
</evidence>
<comment type="caution">
    <text evidence="2">The sequence shown here is derived from an EMBL/GenBank/DDBJ whole genome shotgun (WGS) entry which is preliminary data.</text>
</comment>
<name>A0A7J7MQC8_9MAGN</name>
<evidence type="ECO:0000313" key="3">
    <source>
        <dbReference type="Proteomes" id="UP000541444"/>
    </source>
</evidence>
<evidence type="ECO:0000313" key="2">
    <source>
        <dbReference type="EMBL" id="KAF6157139.1"/>
    </source>
</evidence>
<dbReference type="AlphaFoldDB" id="A0A7J7MQC8"/>
<dbReference type="EMBL" id="JACGCM010001281">
    <property type="protein sequence ID" value="KAF6157139.1"/>
    <property type="molecule type" value="Genomic_DNA"/>
</dbReference>
<accession>A0A7J7MQC8</accession>
<gene>
    <name evidence="2" type="ORF">GIB67_041600</name>
</gene>
<keyword evidence="3" id="KW-1185">Reference proteome</keyword>
<dbReference type="Pfam" id="PF03732">
    <property type="entry name" value="Retrotrans_gag"/>
    <property type="match status" value="1"/>
</dbReference>
<proteinExistence type="predicted"/>
<protein>
    <recommendedName>
        <fullName evidence="1">Retrotransposon gag domain-containing protein</fullName>
    </recommendedName>
</protein>
<feature type="domain" description="Retrotransposon gag" evidence="1">
    <location>
        <begin position="6"/>
        <end position="55"/>
    </location>
</feature>